<evidence type="ECO:0000313" key="6">
    <source>
        <dbReference type="Proteomes" id="UP000013827"/>
    </source>
</evidence>
<dbReference type="InterPro" id="IPR001356">
    <property type="entry name" value="HD"/>
</dbReference>
<keyword evidence="1 2" id="KW-0539">Nucleus</keyword>
<dbReference type="GO" id="GO:0005634">
    <property type="term" value="C:nucleus"/>
    <property type="evidence" value="ECO:0007669"/>
    <property type="project" value="UniProtKB-SubCell"/>
</dbReference>
<name>A0A0D3IHX8_EMIH1</name>
<dbReference type="RefSeq" id="XP_005763292.1">
    <property type="nucleotide sequence ID" value="XM_005763235.1"/>
</dbReference>
<dbReference type="SUPFAM" id="SSF46689">
    <property type="entry name" value="Homeodomain-like"/>
    <property type="match status" value="1"/>
</dbReference>
<protein>
    <recommendedName>
        <fullName evidence="4">Homeobox domain-containing protein</fullName>
    </recommendedName>
</protein>
<feature type="domain" description="Homeobox" evidence="4">
    <location>
        <begin position="12"/>
        <end position="65"/>
    </location>
</feature>
<feature type="DNA-binding region" description="Homeobox" evidence="1">
    <location>
        <begin position="14"/>
        <end position="66"/>
    </location>
</feature>
<dbReference type="KEGG" id="ehx:EMIHUDRAFT_314765"/>
<dbReference type="CDD" id="cd00086">
    <property type="entry name" value="homeodomain"/>
    <property type="match status" value="1"/>
</dbReference>
<dbReference type="AlphaFoldDB" id="A0A0D3IHX8"/>
<sequence length="90" mass="10175">MDEAIKSGVARDEGATRRLQLTLDQRAVLEAVYAMRTCPDSHLRKSLAAYLNVWFQNRRQREQRHRLGNLTAPSHPPPPSSASVSPARMH</sequence>
<evidence type="ECO:0000313" key="5">
    <source>
        <dbReference type="EnsemblProtists" id="EOD10863"/>
    </source>
</evidence>
<dbReference type="InterPro" id="IPR009057">
    <property type="entry name" value="Homeodomain-like_sf"/>
</dbReference>
<feature type="region of interest" description="Disordered" evidence="3">
    <location>
        <begin position="62"/>
        <end position="90"/>
    </location>
</feature>
<dbReference type="RefSeq" id="XP_005781447.1">
    <property type="nucleotide sequence ID" value="XM_005781390.1"/>
</dbReference>
<reference evidence="6" key="1">
    <citation type="journal article" date="2013" name="Nature">
        <title>Pan genome of the phytoplankton Emiliania underpins its global distribution.</title>
        <authorList>
            <person name="Read B.A."/>
            <person name="Kegel J."/>
            <person name="Klute M.J."/>
            <person name="Kuo A."/>
            <person name="Lefebvre S.C."/>
            <person name="Maumus F."/>
            <person name="Mayer C."/>
            <person name="Miller J."/>
            <person name="Monier A."/>
            <person name="Salamov A."/>
            <person name="Young J."/>
            <person name="Aguilar M."/>
            <person name="Claverie J.M."/>
            <person name="Frickenhaus S."/>
            <person name="Gonzalez K."/>
            <person name="Herman E.K."/>
            <person name="Lin Y.C."/>
            <person name="Napier J."/>
            <person name="Ogata H."/>
            <person name="Sarno A.F."/>
            <person name="Shmutz J."/>
            <person name="Schroeder D."/>
            <person name="de Vargas C."/>
            <person name="Verret F."/>
            <person name="von Dassow P."/>
            <person name="Valentin K."/>
            <person name="Van de Peer Y."/>
            <person name="Wheeler G."/>
            <person name="Dacks J.B."/>
            <person name="Delwiche C.F."/>
            <person name="Dyhrman S.T."/>
            <person name="Glockner G."/>
            <person name="John U."/>
            <person name="Richards T."/>
            <person name="Worden A.Z."/>
            <person name="Zhang X."/>
            <person name="Grigoriev I.V."/>
            <person name="Allen A.E."/>
            <person name="Bidle K."/>
            <person name="Borodovsky M."/>
            <person name="Bowler C."/>
            <person name="Brownlee C."/>
            <person name="Cock J.M."/>
            <person name="Elias M."/>
            <person name="Gladyshev V.N."/>
            <person name="Groth M."/>
            <person name="Guda C."/>
            <person name="Hadaegh A."/>
            <person name="Iglesias-Rodriguez M.D."/>
            <person name="Jenkins J."/>
            <person name="Jones B.M."/>
            <person name="Lawson T."/>
            <person name="Leese F."/>
            <person name="Lindquist E."/>
            <person name="Lobanov A."/>
            <person name="Lomsadze A."/>
            <person name="Malik S.B."/>
            <person name="Marsh M.E."/>
            <person name="Mackinder L."/>
            <person name="Mock T."/>
            <person name="Mueller-Roeber B."/>
            <person name="Pagarete A."/>
            <person name="Parker M."/>
            <person name="Probert I."/>
            <person name="Quesneville H."/>
            <person name="Raines C."/>
            <person name="Rensing S.A."/>
            <person name="Riano-Pachon D.M."/>
            <person name="Richier S."/>
            <person name="Rokitta S."/>
            <person name="Shiraiwa Y."/>
            <person name="Soanes D.M."/>
            <person name="van der Giezen M."/>
            <person name="Wahlund T.M."/>
            <person name="Williams B."/>
            <person name="Wilson W."/>
            <person name="Wolfe G."/>
            <person name="Wurch L.L."/>
        </authorList>
    </citation>
    <scope>NUCLEOTIDE SEQUENCE</scope>
</reference>
<reference evidence="5" key="2">
    <citation type="submission" date="2024-10" db="UniProtKB">
        <authorList>
            <consortium name="EnsemblProtists"/>
        </authorList>
    </citation>
    <scope>IDENTIFICATION</scope>
</reference>
<organism evidence="5 6">
    <name type="scientific">Emiliania huxleyi (strain CCMP1516)</name>
    <dbReference type="NCBI Taxonomy" id="280463"/>
    <lineage>
        <taxon>Eukaryota</taxon>
        <taxon>Haptista</taxon>
        <taxon>Haptophyta</taxon>
        <taxon>Prymnesiophyceae</taxon>
        <taxon>Isochrysidales</taxon>
        <taxon>Noelaerhabdaceae</taxon>
        <taxon>Emiliania</taxon>
    </lineage>
</organism>
<keyword evidence="6" id="KW-1185">Reference proteome</keyword>
<dbReference type="GeneID" id="17274563"/>
<dbReference type="GeneID" id="17257056"/>
<dbReference type="GO" id="GO:0003677">
    <property type="term" value="F:DNA binding"/>
    <property type="evidence" value="ECO:0007669"/>
    <property type="project" value="UniProtKB-UniRule"/>
</dbReference>
<dbReference type="Proteomes" id="UP000013827">
    <property type="component" value="Unassembled WGS sequence"/>
</dbReference>
<dbReference type="SMART" id="SM00389">
    <property type="entry name" value="HOX"/>
    <property type="match status" value="1"/>
</dbReference>
<dbReference type="KEGG" id="ehx:EMIHUDRAFT_311656"/>
<proteinExistence type="predicted"/>
<evidence type="ECO:0000256" key="2">
    <source>
        <dbReference type="RuleBase" id="RU000682"/>
    </source>
</evidence>
<evidence type="ECO:0000259" key="4">
    <source>
        <dbReference type="PROSITE" id="PS50071"/>
    </source>
</evidence>
<dbReference type="PaxDb" id="2903-EOD10863"/>
<dbReference type="EnsemblProtists" id="EOD29018">
    <property type="protein sequence ID" value="EOD29018"/>
    <property type="gene ID" value="EMIHUDRAFT_314765"/>
</dbReference>
<evidence type="ECO:0000256" key="1">
    <source>
        <dbReference type="PROSITE-ProRule" id="PRU00108"/>
    </source>
</evidence>
<keyword evidence="1 2" id="KW-0371">Homeobox</keyword>
<evidence type="ECO:0000256" key="3">
    <source>
        <dbReference type="SAM" id="MobiDB-lite"/>
    </source>
</evidence>
<dbReference type="EnsemblProtists" id="EOD10863">
    <property type="protein sequence ID" value="EOD10863"/>
    <property type="gene ID" value="EMIHUDRAFT_311656"/>
</dbReference>
<dbReference type="Gene3D" id="1.10.10.60">
    <property type="entry name" value="Homeodomain-like"/>
    <property type="match status" value="1"/>
</dbReference>
<dbReference type="Pfam" id="PF00046">
    <property type="entry name" value="Homeodomain"/>
    <property type="match status" value="1"/>
</dbReference>
<accession>A0A0D3IHX8</accession>
<feature type="compositionally biased region" description="Low complexity" evidence="3">
    <location>
        <begin position="81"/>
        <end position="90"/>
    </location>
</feature>
<dbReference type="HOGENOM" id="CLU_2445409_0_0_1"/>
<dbReference type="PROSITE" id="PS50071">
    <property type="entry name" value="HOMEOBOX_2"/>
    <property type="match status" value="1"/>
</dbReference>
<comment type="subcellular location">
    <subcellularLocation>
        <location evidence="1 2">Nucleus</location>
    </subcellularLocation>
</comment>
<keyword evidence="1 2" id="KW-0238">DNA-binding</keyword>